<dbReference type="PANTHER" id="PTHR37038:SF13">
    <property type="entry name" value="HTH CRO_C1-TYPE DOMAIN-CONTAINING PROTEIN"/>
    <property type="match status" value="1"/>
</dbReference>
<dbReference type="AlphaFoldDB" id="A0A1N6G3S0"/>
<dbReference type="Pfam" id="PF01381">
    <property type="entry name" value="HTH_3"/>
    <property type="match status" value="1"/>
</dbReference>
<dbReference type="EMBL" id="FSRN01000001">
    <property type="protein sequence ID" value="SIO02147.1"/>
    <property type="molecule type" value="Genomic_DNA"/>
</dbReference>
<dbReference type="InterPro" id="IPR010982">
    <property type="entry name" value="Lambda_DNA-bd_dom_sf"/>
</dbReference>
<dbReference type="Proteomes" id="UP000184758">
    <property type="component" value="Unassembled WGS sequence"/>
</dbReference>
<evidence type="ECO:0000313" key="2">
    <source>
        <dbReference type="EMBL" id="SIO02147.1"/>
    </source>
</evidence>
<evidence type="ECO:0000313" key="3">
    <source>
        <dbReference type="Proteomes" id="UP000184758"/>
    </source>
</evidence>
<accession>A0A1N6G3S0</accession>
<dbReference type="STRING" id="28230.SAMN05878443_1006"/>
<dbReference type="PROSITE" id="PS50943">
    <property type="entry name" value="HTH_CROC1"/>
    <property type="match status" value="1"/>
</dbReference>
<feature type="domain" description="HTH cro/C1-type" evidence="1">
    <location>
        <begin position="12"/>
        <end position="65"/>
    </location>
</feature>
<keyword evidence="3" id="KW-1185">Reference proteome</keyword>
<dbReference type="SUPFAM" id="SSF47413">
    <property type="entry name" value="lambda repressor-like DNA-binding domains"/>
    <property type="match status" value="1"/>
</dbReference>
<protein>
    <submittedName>
        <fullName evidence="2">Helix-turn-helix</fullName>
    </submittedName>
</protein>
<dbReference type="Pfam" id="PF21259">
    <property type="entry name" value="Rgg_C"/>
    <property type="match status" value="1"/>
</dbReference>
<dbReference type="eggNOG" id="COG1396">
    <property type="taxonomic scope" value="Bacteria"/>
</dbReference>
<name>A0A1N6G3S0_9LACT</name>
<evidence type="ECO:0000259" key="1">
    <source>
        <dbReference type="PROSITE" id="PS50943"/>
    </source>
</evidence>
<dbReference type="SMART" id="SM00530">
    <property type="entry name" value="HTH_XRE"/>
    <property type="match status" value="1"/>
</dbReference>
<sequence length="297" mass="34981">MTYICQTFGEDFKKIRENKNYTQQYVAKDAMARSTYTKFEMGSIVPTITKYFEVLNNLDMSHEEFNYIHNDYQLQGKDAILYQFRTIAINSDLKILFKVKETAKIYLTEHKDNVIQDIFDICSALITLSKTNDLTQAAPHAEKVWHRIAQLDKWYLTELHLLNNILFFFDFDTSLLISKRALVELENYDHFHEATALKLAYSMNLIYLLMENKNYIQALEKADNLIALSKKNGRYRMLGVLYVRKGIVLTKLGKTESELWIKKGFYLLEAIEDFSLKEELKKEIVYYLDHYSGEESK</sequence>
<reference evidence="3" key="1">
    <citation type="submission" date="2016-11" db="EMBL/GenBank/DDBJ databases">
        <authorList>
            <person name="Varghese N."/>
            <person name="Submissions S."/>
        </authorList>
    </citation>
    <scope>NUCLEOTIDE SEQUENCE [LARGE SCALE GENOMIC DNA]</scope>
    <source>
        <strain evidence="3">313</strain>
    </source>
</reference>
<dbReference type="GO" id="GO:0003677">
    <property type="term" value="F:DNA binding"/>
    <property type="evidence" value="ECO:0007669"/>
    <property type="project" value="InterPro"/>
</dbReference>
<dbReference type="InterPro" id="IPR011990">
    <property type="entry name" value="TPR-like_helical_dom_sf"/>
</dbReference>
<dbReference type="RefSeq" id="WP_034547810.1">
    <property type="nucleotide sequence ID" value="NZ_FSRN01000001.1"/>
</dbReference>
<dbReference type="CDD" id="cd00093">
    <property type="entry name" value="HTH_XRE"/>
    <property type="match status" value="1"/>
</dbReference>
<dbReference type="InterPro" id="IPR010057">
    <property type="entry name" value="Transcription_activator_Rgg_C"/>
</dbReference>
<dbReference type="OrthoDB" id="2360592at2"/>
<gene>
    <name evidence="2" type="ORF">SAMN05878443_1006</name>
</gene>
<organism evidence="2 3">
    <name type="scientific">Carnobacterium alterfunditum</name>
    <dbReference type="NCBI Taxonomy" id="28230"/>
    <lineage>
        <taxon>Bacteria</taxon>
        <taxon>Bacillati</taxon>
        <taxon>Bacillota</taxon>
        <taxon>Bacilli</taxon>
        <taxon>Lactobacillales</taxon>
        <taxon>Carnobacteriaceae</taxon>
        <taxon>Carnobacterium</taxon>
    </lineage>
</organism>
<dbReference type="Gene3D" id="1.25.40.10">
    <property type="entry name" value="Tetratricopeptide repeat domain"/>
    <property type="match status" value="1"/>
</dbReference>
<dbReference type="InterPro" id="IPR001387">
    <property type="entry name" value="Cro/C1-type_HTH"/>
</dbReference>
<dbReference type="InterPro" id="IPR053163">
    <property type="entry name" value="HTH-type_regulator_Rgg"/>
</dbReference>
<dbReference type="PANTHER" id="PTHR37038">
    <property type="entry name" value="TRANSCRIPTIONAL REGULATOR-RELATED"/>
    <property type="match status" value="1"/>
</dbReference>
<proteinExistence type="predicted"/>